<name>A0A7D9IFL4_PARCT</name>
<dbReference type="Pfam" id="PF13771">
    <property type="entry name" value="zf-HC5HC2H"/>
    <property type="match status" value="1"/>
</dbReference>
<sequence>MEPIILSSVPNEKFQKTCYLCEEHGRESKTSAGACMQCNKIGCRQAFHVTCAQNAKLLCEEQQGVSANTVKYVGYCSYHWNKKGKGVVVPRASERARSKAEGRTQHVLKPDISKRPSVIGTTKSTESTSPTSSSAKPKNRKPSFKTSDTFPESLSASDSSNLLGSQHLMKTQKITSPLNTPSVRDHLSNYSSVVSTPFLFFSQLPIRKPDTPSIGQAVSNGVSNTVLPKSSAAVTQAESSKEIWKSPPTQTTAKKSEEAVNTTKTVSNSETKNTEAKNSEAKNGEAKNSNESSSSITKKRKNNKASSADEDGKKKQKTNSNHEKKSSYSLGAVGKGKGKTPILQPSPFVSKSSSSSSVREMEIPTKLDDFLEFQWKQGVEFLSHQPGYLDGVPQYLIQLRITQTLY</sequence>
<accession>A0A7D9IFL4</accession>
<feature type="compositionally biased region" description="Polar residues" evidence="1">
    <location>
        <begin position="144"/>
        <end position="162"/>
    </location>
</feature>
<proteinExistence type="predicted"/>
<dbReference type="OrthoDB" id="20839at2759"/>
<dbReference type="GO" id="GO:0042393">
    <property type="term" value="F:histone binding"/>
    <property type="evidence" value="ECO:0007669"/>
    <property type="project" value="TreeGrafter"/>
</dbReference>
<feature type="compositionally biased region" description="Basic and acidic residues" evidence="1">
    <location>
        <begin position="92"/>
        <end position="114"/>
    </location>
</feature>
<dbReference type="InterPro" id="IPR050701">
    <property type="entry name" value="Histone_Mod_Regulator"/>
</dbReference>
<dbReference type="Proteomes" id="UP001152795">
    <property type="component" value="Unassembled WGS sequence"/>
</dbReference>
<reference evidence="2" key="1">
    <citation type="submission" date="2020-04" db="EMBL/GenBank/DDBJ databases">
        <authorList>
            <person name="Alioto T."/>
            <person name="Alioto T."/>
            <person name="Gomez Garrido J."/>
        </authorList>
    </citation>
    <scope>NUCLEOTIDE SEQUENCE</scope>
    <source>
        <strain evidence="2">A484AB</strain>
    </source>
</reference>
<dbReference type="PANTHER" id="PTHR13793:SF164">
    <property type="entry name" value="ALHAMBRA, ISOFORM P"/>
    <property type="match status" value="1"/>
</dbReference>
<dbReference type="GO" id="GO:0031491">
    <property type="term" value="F:nucleosome binding"/>
    <property type="evidence" value="ECO:0007669"/>
    <property type="project" value="TreeGrafter"/>
</dbReference>
<evidence type="ECO:0000313" key="2">
    <source>
        <dbReference type="EMBL" id="CAB4004137.1"/>
    </source>
</evidence>
<protein>
    <submittedName>
        <fullName evidence="2">AF-10 isoform X4</fullName>
    </submittedName>
</protein>
<dbReference type="AlphaFoldDB" id="A0A7D9IFL4"/>
<dbReference type="GO" id="GO:0006357">
    <property type="term" value="P:regulation of transcription by RNA polymerase II"/>
    <property type="evidence" value="ECO:0007669"/>
    <property type="project" value="TreeGrafter"/>
</dbReference>
<organism evidence="2 3">
    <name type="scientific">Paramuricea clavata</name>
    <name type="common">Red gorgonian</name>
    <name type="synonym">Violescent sea-whip</name>
    <dbReference type="NCBI Taxonomy" id="317549"/>
    <lineage>
        <taxon>Eukaryota</taxon>
        <taxon>Metazoa</taxon>
        <taxon>Cnidaria</taxon>
        <taxon>Anthozoa</taxon>
        <taxon>Octocorallia</taxon>
        <taxon>Malacalcyonacea</taxon>
        <taxon>Plexauridae</taxon>
        <taxon>Paramuricea</taxon>
    </lineage>
</organism>
<dbReference type="InterPro" id="IPR034732">
    <property type="entry name" value="EPHD"/>
</dbReference>
<evidence type="ECO:0000313" key="3">
    <source>
        <dbReference type="Proteomes" id="UP001152795"/>
    </source>
</evidence>
<dbReference type="EMBL" id="CACRXK020004817">
    <property type="protein sequence ID" value="CAB4004137.1"/>
    <property type="molecule type" value="Genomic_DNA"/>
</dbReference>
<feature type="region of interest" description="Disordered" evidence="1">
    <location>
        <begin position="91"/>
        <end position="162"/>
    </location>
</feature>
<keyword evidence="3" id="KW-1185">Reference proteome</keyword>
<feature type="compositionally biased region" description="Polar residues" evidence="1">
    <location>
        <begin position="286"/>
        <end position="296"/>
    </location>
</feature>
<evidence type="ECO:0000256" key="1">
    <source>
        <dbReference type="SAM" id="MobiDB-lite"/>
    </source>
</evidence>
<dbReference type="PROSITE" id="PS51805">
    <property type="entry name" value="EPHD"/>
    <property type="match status" value="1"/>
</dbReference>
<dbReference type="Gene3D" id="3.30.40.10">
    <property type="entry name" value="Zinc/RING finger domain, C3HC4 (zinc finger)"/>
    <property type="match status" value="1"/>
</dbReference>
<feature type="compositionally biased region" description="Low complexity" evidence="1">
    <location>
        <begin position="121"/>
        <end position="134"/>
    </location>
</feature>
<gene>
    <name evidence="2" type="ORF">PACLA_8A049264</name>
</gene>
<feature type="compositionally biased region" description="Basic and acidic residues" evidence="1">
    <location>
        <begin position="272"/>
        <end position="285"/>
    </location>
</feature>
<comment type="caution">
    <text evidence="2">The sequence shown here is derived from an EMBL/GenBank/DDBJ whole genome shotgun (WGS) entry which is preliminary data.</text>
</comment>
<feature type="region of interest" description="Disordered" evidence="1">
    <location>
        <begin position="233"/>
        <end position="360"/>
    </location>
</feature>
<dbReference type="InterPro" id="IPR013083">
    <property type="entry name" value="Znf_RING/FYVE/PHD"/>
</dbReference>
<feature type="compositionally biased region" description="Polar residues" evidence="1">
    <location>
        <begin position="247"/>
        <end position="271"/>
    </location>
</feature>
<dbReference type="PANTHER" id="PTHR13793">
    <property type="entry name" value="PHD FINGER PROTEINS"/>
    <property type="match status" value="1"/>
</dbReference>
<dbReference type="GO" id="GO:0005634">
    <property type="term" value="C:nucleus"/>
    <property type="evidence" value="ECO:0007669"/>
    <property type="project" value="TreeGrafter"/>
</dbReference>